<dbReference type="SUPFAM" id="SSF46785">
    <property type="entry name" value="Winged helix' DNA-binding domain"/>
    <property type="match status" value="1"/>
</dbReference>
<dbReference type="Gene3D" id="1.10.10.10">
    <property type="entry name" value="Winged helix-like DNA-binding domain superfamily/Winged helix DNA-binding domain"/>
    <property type="match status" value="1"/>
</dbReference>
<gene>
    <name evidence="7" type="ORF">N7509_013161</name>
</gene>
<dbReference type="OrthoDB" id="1535081at2759"/>
<dbReference type="InterPro" id="IPR036388">
    <property type="entry name" value="WH-like_DNA-bd_sf"/>
</dbReference>
<dbReference type="PROSITE" id="PS51683">
    <property type="entry name" value="SAM_OMT_II"/>
    <property type="match status" value="1"/>
</dbReference>
<dbReference type="Pfam" id="PF00891">
    <property type="entry name" value="Methyltransf_2"/>
    <property type="match status" value="1"/>
</dbReference>
<evidence type="ECO:0000259" key="5">
    <source>
        <dbReference type="Pfam" id="PF00891"/>
    </source>
</evidence>
<dbReference type="PANTHER" id="PTHR43712:SF11">
    <property type="entry name" value="O-METHYLTRANSFERASE (AFU_ORTHOLOGUE AFUA_2G17820)-RELATED"/>
    <property type="match status" value="1"/>
</dbReference>
<evidence type="ECO:0000256" key="2">
    <source>
        <dbReference type="ARBA" id="ARBA00022679"/>
    </source>
</evidence>
<sequence>MASELSHLTSSLTSALSNLPATEKIPDGERMQILGIVNKLQEALEPPQLPLQRFCFSHYGIAVIRIAQGMGIFDAFIESQGQEMPLEELSSKAKGDDRLLKRIMRFLSTQNIFKQTTSGTYKPLPLAMVLGTGSPPGDMIKHFHTNLQVTAKLFDYFEINDYKSPDDSKHAPFQLAYNTDSHYFEWLSQNPDKQQVFNSVMTQSQQYRGADWFEIYPVEERLRASPDHVLLVDIGGGVGHDITAFQKRFPTLPGRLILQDLPQVIDTIKEPLPEGIAAIGHNMFEKQPIGGALAYYMRTVLHDFPDNQALDALARIRDAMTKESILLIHEHTMPDSPDVPPIAATLDIHMMEMFASLERTEKEWVALLTTAGLRVVKIWNEDSFGQSTALFEARLN</sequence>
<feature type="domain" description="O-methyltransferase C-terminal" evidence="5">
    <location>
        <begin position="171"/>
        <end position="373"/>
    </location>
</feature>
<comment type="caution">
    <text evidence="7">The sequence shown here is derived from an EMBL/GenBank/DDBJ whole genome shotgun (WGS) entry which is preliminary data.</text>
</comment>
<organism evidence="7 8">
    <name type="scientific">Penicillium cosmopolitanum</name>
    <dbReference type="NCBI Taxonomy" id="1131564"/>
    <lineage>
        <taxon>Eukaryota</taxon>
        <taxon>Fungi</taxon>
        <taxon>Dikarya</taxon>
        <taxon>Ascomycota</taxon>
        <taxon>Pezizomycotina</taxon>
        <taxon>Eurotiomycetes</taxon>
        <taxon>Eurotiomycetidae</taxon>
        <taxon>Eurotiales</taxon>
        <taxon>Aspergillaceae</taxon>
        <taxon>Penicillium</taxon>
    </lineage>
</organism>
<evidence type="ECO:0000256" key="1">
    <source>
        <dbReference type="ARBA" id="ARBA00022603"/>
    </source>
</evidence>
<dbReference type="InterPro" id="IPR036390">
    <property type="entry name" value="WH_DNA-bd_sf"/>
</dbReference>
<keyword evidence="8" id="KW-1185">Reference proteome</keyword>
<accession>A0A9W9SE05</accession>
<feature type="domain" description="O-methyltransferase dimerisation" evidence="6">
    <location>
        <begin position="55"/>
        <end position="130"/>
    </location>
</feature>
<reference evidence="7" key="1">
    <citation type="submission" date="2022-12" db="EMBL/GenBank/DDBJ databases">
        <authorList>
            <person name="Petersen C."/>
        </authorList>
    </citation>
    <scope>NUCLEOTIDE SEQUENCE</scope>
    <source>
        <strain evidence="7">IBT 29677</strain>
    </source>
</reference>
<dbReference type="Proteomes" id="UP001147747">
    <property type="component" value="Unassembled WGS sequence"/>
</dbReference>
<dbReference type="PIRSF" id="PIRSF005739">
    <property type="entry name" value="O-mtase"/>
    <property type="match status" value="1"/>
</dbReference>
<reference evidence="7" key="2">
    <citation type="journal article" date="2023" name="IMA Fungus">
        <title>Comparative genomic study of the Penicillium genus elucidates a diverse pangenome and 15 lateral gene transfer events.</title>
        <authorList>
            <person name="Petersen C."/>
            <person name="Sorensen T."/>
            <person name="Nielsen M.R."/>
            <person name="Sondergaard T.E."/>
            <person name="Sorensen J.L."/>
            <person name="Fitzpatrick D.A."/>
            <person name="Frisvad J.C."/>
            <person name="Nielsen K.L."/>
        </authorList>
    </citation>
    <scope>NUCLEOTIDE SEQUENCE</scope>
    <source>
        <strain evidence="7">IBT 29677</strain>
    </source>
</reference>
<dbReference type="InterPro" id="IPR016461">
    <property type="entry name" value="COMT-like"/>
</dbReference>
<dbReference type="GO" id="GO:0046983">
    <property type="term" value="F:protein dimerization activity"/>
    <property type="evidence" value="ECO:0007669"/>
    <property type="project" value="InterPro"/>
</dbReference>
<evidence type="ECO:0000313" key="7">
    <source>
        <dbReference type="EMBL" id="KAJ5376275.1"/>
    </source>
</evidence>
<dbReference type="SUPFAM" id="SSF53335">
    <property type="entry name" value="S-adenosyl-L-methionine-dependent methyltransferases"/>
    <property type="match status" value="1"/>
</dbReference>
<dbReference type="GO" id="GO:0044550">
    <property type="term" value="P:secondary metabolite biosynthetic process"/>
    <property type="evidence" value="ECO:0007669"/>
    <property type="project" value="UniProtKB-ARBA"/>
</dbReference>
<dbReference type="GO" id="GO:0008171">
    <property type="term" value="F:O-methyltransferase activity"/>
    <property type="evidence" value="ECO:0007669"/>
    <property type="project" value="InterPro"/>
</dbReference>
<dbReference type="RefSeq" id="XP_056481305.1">
    <property type="nucleotide sequence ID" value="XM_056637798.1"/>
</dbReference>
<dbReference type="Gene3D" id="3.40.50.150">
    <property type="entry name" value="Vaccinia Virus protein VP39"/>
    <property type="match status" value="1"/>
</dbReference>
<evidence type="ECO:0000313" key="8">
    <source>
        <dbReference type="Proteomes" id="UP001147747"/>
    </source>
</evidence>
<dbReference type="GO" id="GO:0032259">
    <property type="term" value="P:methylation"/>
    <property type="evidence" value="ECO:0007669"/>
    <property type="project" value="UniProtKB-KW"/>
</dbReference>
<dbReference type="InterPro" id="IPR029063">
    <property type="entry name" value="SAM-dependent_MTases_sf"/>
</dbReference>
<dbReference type="InterPro" id="IPR012967">
    <property type="entry name" value="COMT_dimerisation"/>
</dbReference>
<evidence type="ECO:0008006" key="9">
    <source>
        <dbReference type="Google" id="ProtNLM"/>
    </source>
</evidence>
<keyword evidence="3" id="KW-0949">S-adenosyl-L-methionine</keyword>
<dbReference type="GeneID" id="81376778"/>
<proteinExistence type="predicted"/>
<dbReference type="InterPro" id="IPR001077">
    <property type="entry name" value="COMT_C"/>
</dbReference>
<feature type="active site" description="Proton acceptor" evidence="4">
    <location>
        <position position="302"/>
    </location>
</feature>
<name>A0A9W9SE05_9EURO</name>
<dbReference type="Pfam" id="PF08100">
    <property type="entry name" value="Dimerisation"/>
    <property type="match status" value="1"/>
</dbReference>
<keyword evidence="1" id="KW-0489">Methyltransferase</keyword>
<dbReference type="PANTHER" id="PTHR43712">
    <property type="entry name" value="PUTATIVE (AFU_ORTHOLOGUE AFUA_4G14580)-RELATED"/>
    <property type="match status" value="1"/>
</dbReference>
<keyword evidence="2" id="KW-0808">Transferase</keyword>
<evidence type="ECO:0000256" key="3">
    <source>
        <dbReference type="ARBA" id="ARBA00022691"/>
    </source>
</evidence>
<dbReference type="EMBL" id="JAPZBU010000012">
    <property type="protein sequence ID" value="KAJ5376275.1"/>
    <property type="molecule type" value="Genomic_DNA"/>
</dbReference>
<evidence type="ECO:0000259" key="6">
    <source>
        <dbReference type="Pfam" id="PF08100"/>
    </source>
</evidence>
<protein>
    <recommendedName>
        <fullName evidence="9">O-methyltransferase domain-containing protein</fullName>
    </recommendedName>
</protein>
<evidence type="ECO:0000256" key="4">
    <source>
        <dbReference type="PIRSR" id="PIRSR005739-1"/>
    </source>
</evidence>
<dbReference type="AlphaFoldDB" id="A0A9W9SE05"/>